<dbReference type="GO" id="GO:0006310">
    <property type="term" value="P:DNA recombination"/>
    <property type="evidence" value="ECO:0007669"/>
    <property type="project" value="UniProtKB-KW"/>
</dbReference>
<reference evidence="3 4" key="1">
    <citation type="submission" date="2019-12" db="EMBL/GenBank/DDBJ databases">
        <title>Isolation and characterization of three novel carbon monoxide-oxidizing members of Halobacteria from salione crusts and soils.</title>
        <authorList>
            <person name="Myers M.R."/>
            <person name="King G.M."/>
        </authorList>
    </citation>
    <scope>NUCLEOTIDE SEQUENCE [LARGE SCALE GENOMIC DNA]</scope>
    <source>
        <strain evidence="3 4">PCN9</strain>
    </source>
</reference>
<dbReference type="EMBL" id="WUUU01000110">
    <property type="protein sequence ID" value="MXR21422.1"/>
    <property type="molecule type" value="Genomic_DNA"/>
</dbReference>
<dbReference type="PANTHER" id="PTHR30349">
    <property type="entry name" value="PHAGE INTEGRASE-RELATED"/>
    <property type="match status" value="1"/>
</dbReference>
<proteinExistence type="predicted"/>
<dbReference type="GO" id="GO:0015074">
    <property type="term" value="P:DNA integration"/>
    <property type="evidence" value="ECO:0007669"/>
    <property type="project" value="InterPro"/>
</dbReference>
<dbReference type="Gene3D" id="1.10.443.10">
    <property type="entry name" value="Intergrase catalytic core"/>
    <property type="match status" value="1"/>
</dbReference>
<dbReference type="InterPro" id="IPR050090">
    <property type="entry name" value="Tyrosine_recombinase_XerCD"/>
</dbReference>
<dbReference type="OrthoDB" id="210067at2157"/>
<dbReference type="InterPro" id="IPR011010">
    <property type="entry name" value="DNA_brk_join_enz"/>
</dbReference>
<dbReference type="RefSeq" id="WP_159526898.1">
    <property type="nucleotide sequence ID" value="NZ_WUUU01000110.1"/>
</dbReference>
<name>A0A6B0SQZ6_9EURY</name>
<dbReference type="PROSITE" id="PS51898">
    <property type="entry name" value="TYR_RECOMBINASE"/>
    <property type="match status" value="1"/>
</dbReference>
<dbReference type="SUPFAM" id="SSF56349">
    <property type="entry name" value="DNA breaking-rejoining enzymes"/>
    <property type="match status" value="1"/>
</dbReference>
<comment type="caution">
    <text evidence="3">The sequence shown here is derived from an EMBL/GenBank/DDBJ whole genome shotgun (WGS) entry which is preliminary data.</text>
</comment>
<organism evidence="3 4">
    <name type="scientific">Halobacterium bonnevillei</name>
    <dbReference type="NCBI Taxonomy" id="2692200"/>
    <lineage>
        <taxon>Archaea</taxon>
        <taxon>Methanobacteriati</taxon>
        <taxon>Methanobacteriota</taxon>
        <taxon>Stenosarchaea group</taxon>
        <taxon>Halobacteria</taxon>
        <taxon>Halobacteriales</taxon>
        <taxon>Halobacteriaceae</taxon>
        <taxon>Halobacterium</taxon>
    </lineage>
</organism>
<accession>A0A6B0SQZ6</accession>
<evidence type="ECO:0000259" key="2">
    <source>
        <dbReference type="PROSITE" id="PS51898"/>
    </source>
</evidence>
<keyword evidence="1" id="KW-0233">DNA recombination</keyword>
<dbReference type="AlphaFoldDB" id="A0A6B0SQZ6"/>
<dbReference type="GO" id="GO:0003677">
    <property type="term" value="F:DNA binding"/>
    <property type="evidence" value="ECO:0007669"/>
    <property type="project" value="InterPro"/>
</dbReference>
<dbReference type="PANTHER" id="PTHR30349:SF92">
    <property type="entry name" value="SITE-SPECIFIC RECOMBINASE"/>
    <property type="match status" value="1"/>
</dbReference>
<gene>
    <name evidence="3" type="ORF">GRX66_12695</name>
</gene>
<dbReference type="CDD" id="cd00397">
    <property type="entry name" value="DNA_BRE_C"/>
    <property type="match status" value="1"/>
</dbReference>
<dbReference type="Pfam" id="PF00589">
    <property type="entry name" value="Phage_integrase"/>
    <property type="match status" value="1"/>
</dbReference>
<dbReference type="InterPro" id="IPR002104">
    <property type="entry name" value="Integrase_catalytic"/>
</dbReference>
<evidence type="ECO:0000256" key="1">
    <source>
        <dbReference type="ARBA" id="ARBA00023172"/>
    </source>
</evidence>
<sequence>MSSEDIRDGVEERRRAFADAFDLEADPLAKYDSQFRDLNSDPLEMYAADVLAPRGLSESRQNDYWRVFRQFKEQMQQQGRHYACANTQQIKTFAESQRAKRGHDVGTIKSHLRILNGLYQYWQREPVFPHGEEFNPVEAAREKIPFREWKQEEPDKDHPHVPLEDLREGLRTIKHLRDRCCVGAQIKLGMRVGEVCNCQLQDVSIQHPDIEENYPELGTHPRVRDLENAIFIPSEEKRDGNKSKRARVLPLDDEMRQLLVQWLLIRPDNGEPWVFLSDQRHDQLWPKTINEAWKDAFHPEYEETEHHEGVTSHFGRHWFSSYWRINQDLNRELVKYMRGDAIGDAAVDYGEAIDSYLHTYYDDIESIYRENIFKLGIGPY</sequence>
<keyword evidence="4" id="KW-1185">Reference proteome</keyword>
<protein>
    <submittedName>
        <fullName evidence="3">Tyrosine-type recombinase/integrase</fullName>
    </submittedName>
</protein>
<evidence type="ECO:0000313" key="4">
    <source>
        <dbReference type="Proteomes" id="UP000471521"/>
    </source>
</evidence>
<dbReference type="Proteomes" id="UP000471521">
    <property type="component" value="Unassembled WGS sequence"/>
</dbReference>
<dbReference type="InterPro" id="IPR013762">
    <property type="entry name" value="Integrase-like_cat_sf"/>
</dbReference>
<evidence type="ECO:0000313" key="3">
    <source>
        <dbReference type="EMBL" id="MXR21422.1"/>
    </source>
</evidence>
<feature type="domain" description="Tyr recombinase" evidence="2">
    <location>
        <begin position="156"/>
        <end position="369"/>
    </location>
</feature>